<dbReference type="RefSeq" id="WP_024898773.1">
    <property type="nucleotide sequence ID" value="NZ_JBHEEN010000006.1"/>
</dbReference>
<accession>A0A643EXB7</accession>
<name>A0A643EXB7_9HYPH</name>
<dbReference type="EMBL" id="VZPE01000006">
    <property type="protein sequence ID" value="KAB0570554.1"/>
    <property type="molecule type" value="Genomic_DNA"/>
</dbReference>
<sequence>MDNEEKAGKVLPLSYDDLSNALTLSLARIDEQDATLMALTARVDTLEAFSSPSKQLLRQS</sequence>
<gene>
    <name evidence="1" type="ORF">F7Q93_15040</name>
</gene>
<reference evidence="1" key="1">
    <citation type="submission" date="2019-09" db="EMBL/GenBank/DDBJ databases">
        <title>Draft genome sequences of 48 bacterial type strains from the CCUG.</title>
        <authorList>
            <person name="Tunovic T."/>
            <person name="Pineiro-Iglesias B."/>
            <person name="Unosson C."/>
            <person name="Inganas E."/>
            <person name="Ohlen M."/>
            <person name="Cardew S."/>
            <person name="Jensie-Markopoulos S."/>
            <person name="Salva-Serra F."/>
            <person name="Jaen-Luchoro D."/>
            <person name="Karlsson R."/>
            <person name="Svensson-Stadler L."/>
            <person name="Chun J."/>
            <person name="Moore E."/>
        </authorList>
    </citation>
    <scope>NUCLEOTIDE SEQUENCE</scope>
    <source>
        <strain evidence="1">CCUG 50899</strain>
    </source>
</reference>
<organism evidence="1">
    <name type="scientific">Brucella pituitosa</name>
    <dbReference type="NCBI Taxonomy" id="571256"/>
    <lineage>
        <taxon>Bacteria</taxon>
        <taxon>Pseudomonadati</taxon>
        <taxon>Pseudomonadota</taxon>
        <taxon>Alphaproteobacteria</taxon>
        <taxon>Hyphomicrobiales</taxon>
        <taxon>Brucellaceae</taxon>
        <taxon>Brucella/Ochrobactrum group</taxon>
        <taxon>Brucella</taxon>
    </lineage>
</organism>
<proteinExistence type="predicted"/>
<protein>
    <submittedName>
        <fullName evidence="1">Uncharacterized protein</fullName>
    </submittedName>
</protein>
<comment type="caution">
    <text evidence="1">The sequence shown here is derived from an EMBL/GenBank/DDBJ whole genome shotgun (WGS) entry which is preliminary data.</text>
</comment>
<evidence type="ECO:0000313" key="1">
    <source>
        <dbReference type="EMBL" id="KAB0570554.1"/>
    </source>
</evidence>
<dbReference type="AlphaFoldDB" id="A0A643EXB7"/>